<reference evidence="5 6" key="1">
    <citation type="journal article" date="2018" name="Front. Microbiol.">
        <title>Genome-Wide Analysis of Corynespora cassiicola Leaf Fall Disease Putative Effectors.</title>
        <authorList>
            <person name="Lopez D."/>
            <person name="Ribeiro S."/>
            <person name="Label P."/>
            <person name="Fumanal B."/>
            <person name="Venisse J.S."/>
            <person name="Kohler A."/>
            <person name="de Oliveira R.R."/>
            <person name="Labutti K."/>
            <person name="Lipzen A."/>
            <person name="Lail K."/>
            <person name="Bauer D."/>
            <person name="Ohm R.A."/>
            <person name="Barry K.W."/>
            <person name="Spatafora J."/>
            <person name="Grigoriev I.V."/>
            <person name="Martin F.M."/>
            <person name="Pujade-Renaud V."/>
        </authorList>
    </citation>
    <scope>NUCLEOTIDE SEQUENCE [LARGE SCALE GENOMIC DNA]</scope>
    <source>
        <strain evidence="5 6">Philippines</strain>
    </source>
</reference>
<proteinExistence type="inferred from homology"/>
<dbReference type="Proteomes" id="UP000240883">
    <property type="component" value="Unassembled WGS sequence"/>
</dbReference>
<evidence type="ECO:0000256" key="3">
    <source>
        <dbReference type="ARBA" id="ARBA00022679"/>
    </source>
</evidence>
<dbReference type="PANTHER" id="PTHR31896:SF69">
    <property type="entry name" value="FAMILY REGULATORY PROTEIN, PUTATIVE (AFU_ORTHOLOGUE AFUA_3G14730)-RELATED"/>
    <property type="match status" value="1"/>
</dbReference>
<sequence length="497" mass="55590">MAAMWRLLGVTPTQSAPLRVEEDDVYPLHLLDDTKTYRNIIVTWTLRFNDVLDAAKLHTSLSRLLEIGDWRKLGGRLRLKENGRLELHVPKPFTPERPAIFYTHQALDMDIENHPLAKTLPKATHNPSMHPGPQHFQEFAVREDAPSTLDDYIYRDIPQLSLHITSFNDATLVGLSWPHTMMDAMGQHALLRGWCLVLAGRESEVPPMLGAREDALDAAISAPGEKEDEEYKLGLKQLKGWGMAKFGSRFAWDMVWNGATETRTIFLSKKMVDELRNEAQSDLITQENGSGEKPFISDGDVLTAWAIRAMASSLSPLRPITALHALNARFRIPSISRSSGVYVLNMAVPAFTFLSPEVAKGPLGPIALENRRHLMEQSTESQVLAGLRREYKSGGNETFMCGEPDALLVPFTNWSRADFYKTIDFGPAVLRAGDTGQSRINPPGTIVFQHAHSMRPNPSARNVVVILGKDHGDNYWVVGNLLPQTWVKIEEEINAYA</sequence>
<evidence type="ECO:0008006" key="7">
    <source>
        <dbReference type="Google" id="ProtNLM"/>
    </source>
</evidence>
<protein>
    <recommendedName>
        <fullName evidence="7">LysR family regulatory protein</fullName>
    </recommendedName>
</protein>
<dbReference type="Pfam" id="PF02458">
    <property type="entry name" value="Transferase"/>
    <property type="match status" value="1"/>
</dbReference>
<evidence type="ECO:0000256" key="4">
    <source>
        <dbReference type="ARBA" id="ARBA00023315"/>
    </source>
</evidence>
<evidence type="ECO:0000313" key="5">
    <source>
        <dbReference type="EMBL" id="PSN73066.1"/>
    </source>
</evidence>
<evidence type="ECO:0000256" key="2">
    <source>
        <dbReference type="ARBA" id="ARBA00009861"/>
    </source>
</evidence>
<dbReference type="PANTHER" id="PTHR31896">
    <property type="entry name" value="FAMILY REGULATORY PROTEIN, PUTATIVE (AFU_ORTHOLOGUE AFUA_3G14730)-RELATED"/>
    <property type="match status" value="1"/>
</dbReference>
<evidence type="ECO:0000256" key="1">
    <source>
        <dbReference type="ARBA" id="ARBA00005179"/>
    </source>
</evidence>
<evidence type="ECO:0000313" key="6">
    <source>
        <dbReference type="Proteomes" id="UP000240883"/>
    </source>
</evidence>
<dbReference type="AlphaFoldDB" id="A0A2T2P6D6"/>
<name>A0A2T2P6D6_CORCC</name>
<dbReference type="InterPro" id="IPR051283">
    <property type="entry name" value="Sec_Metabolite_Acyltrans"/>
</dbReference>
<dbReference type="OrthoDB" id="21502at2759"/>
<dbReference type="STRING" id="1448308.A0A2T2P6D6"/>
<dbReference type="GO" id="GO:0016746">
    <property type="term" value="F:acyltransferase activity"/>
    <property type="evidence" value="ECO:0007669"/>
    <property type="project" value="UniProtKB-KW"/>
</dbReference>
<keyword evidence="4" id="KW-0012">Acyltransferase</keyword>
<keyword evidence="6" id="KW-1185">Reference proteome</keyword>
<keyword evidence="3" id="KW-0808">Transferase</keyword>
<gene>
    <name evidence="5" type="ORF">BS50DRAFT_514074</name>
</gene>
<comment type="similarity">
    <text evidence="2">Belongs to the plant acyltransferase family.</text>
</comment>
<accession>A0A2T2P6D6</accession>
<comment type="pathway">
    <text evidence="1">Secondary metabolite biosynthesis.</text>
</comment>
<dbReference type="EMBL" id="KZ678129">
    <property type="protein sequence ID" value="PSN73066.1"/>
    <property type="molecule type" value="Genomic_DNA"/>
</dbReference>
<organism evidence="5 6">
    <name type="scientific">Corynespora cassiicola Philippines</name>
    <dbReference type="NCBI Taxonomy" id="1448308"/>
    <lineage>
        <taxon>Eukaryota</taxon>
        <taxon>Fungi</taxon>
        <taxon>Dikarya</taxon>
        <taxon>Ascomycota</taxon>
        <taxon>Pezizomycotina</taxon>
        <taxon>Dothideomycetes</taxon>
        <taxon>Pleosporomycetidae</taxon>
        <taxon>Pleosporales</taxon>
        <taxon>Corynesporascaceae</taxon>
        <taxon>Corynespora</taxon>
    </lineage>
</organism>
<dbReference type="Gene3D" id="3.30.559.10">
    <property type="entry name" value="Chloramphenicol acetyltransferase-like domain"/>
    <property type="match status" value="2"/>
</dbReference>
<dbReference type="InterPro" id="IPR023213">
    <property type="entry name" value="CAT-like_dom_sf"/>
</dbReference>